<dbReference type="InterPro" id="IPR036390">
    <property type="entry name" value="WH_DNA-bd_sf"/>
</dbReference>
<dbReference type="EMBL" id="BAAARW010000020">
    <property type="protein sequence ID" value="GAA2435582.1"/>
    <property type="molecule type" value="Genomic_DNA"/>
</dbReference>
<keyword evidence="4" id="KW-1185">Reference proteome</keyword>
<feature type="domain" description="Transcription regulator PadR N-terminal" evidence="2">
    <location>
        <begin position="346"/>
        <end position="419"/>
    </location>
</feature>
<dbReference type="Proteomes" id="UP001501231">
    <property type="component" value="Unassembled WGS sequence"/>
</dbReference>
<dbReference type="InterPro" id="IPR052509">
    <property type="entry name" value="Metal_resp_DNA-bind_regulator"/>
</dbReference>
<keyword evidence="1" id="KW-1133">Transmembrane helix</keyword>
<dbReference type="PANTHER" id="PTHR33169:SF14">
    <property type="entry name" value="TRANSCRIPTIONAL REGULATOR RV3488"/>
    <property type="match status" value="1"/>
</dbReference>
<dbReference type="InterPro" id="IPR036388">
    <property type="entry name" value="WH-like_DNA-bd_sf"/>
</dbReference>
<keyword evidence="1" id="KW-0472">Membrane</keyword>
<dbReference type="InterPro" id="IPR005149">
    <property type="entry name" value="Tscrpt_reg_PadR_N"/>
</dbReference>
<feature type="transmembrane region" description="Helical" evidence="1">
    <location>
        <begin position="64"/>
        <end position="81"/>
    </location>
</feature>
<accession>A0ABP5WSZ3</accession>
<gene>
    <name evidence="3" type="ORF">GCM10010191_57810</name>
</gene>
<feature type="transmembrane region" description="Helical" evidence="1">
    <location>
        <begin position="174"/>
        <end position="200"/>
    </location>
</feature>
<feature type="transmembrane region" description="Helical" evidence="1">
    <location>
        <begin position="310"/>
        <end position="329"/>
    </location>
</feature>
<feature type="transmembrane region" description="Helical" evidence="1">
    <location>
        <begin position="90"/>
        <end position="108"/>
    </location>
</feature>
<keyword evidence="1" id="KW-0812">Transmembrane</keyword>
<comment type="caution">
    <text evidence="3">The sequence shown here is derived from an EMBL/GenBank/DDBJ whole genome shotgun (WGS) entry which is preliminary data.</text>
</comment>
<feature type="transmembrane region" description="Helical" evidence="1">
    <location>
        <begin position="114"/>
        <end position="136"/>
    </location>
</feature>
<evidence type="ECO:0000259" key="2">
    <source>
        <dbReference type="Pfam" id="PF03551"/>
    </source>
</evidence>
<feature type="transmembrane region" description="Helical" evidence="1">
    <location>
        <begin position="237"/>
        <end position="256"/>
    </location>
</feature>
<proteinExistence type="predicted"/>
<dbReference type="Pfam" id="PF03551">
    <property type="entry name" value="PadR"/>
    <property type="match status" value="1"/>
</dbReference>
<reference evidence="4" key="1">
    <citation type="journal article" date="2019" name="Int. J. Syst. Evol. Microbiol.">
        <title>The Global Catalogue of Microorganisms (GCM) 10K type strain sequencing project: providing services to taxonomists for standard genome sequencing and annotation.</title>
        <authorList>
            <consortium name="The Broad Institute Genomics Platform"/>
            <consortium name="The Broad Institute Genome Sequencing Center for Infectious Disease"/>
            <person name="Wu L."/>
            <person name="Ma J."/>
        </authorList>
    </citation>
    <scope>NUCLEOTIDE SEQUENCE [LARGE SCALE GENOMIC DNA]</scope>
    <source>
        <strain evidence="4">JCM 3325</strain>
    </source>
</reference>
<feature type="transmembrane region" description="Helical" evidence="1">
    <location>
        <begin position="148"/>
        <end position="168"/>
    </location>
</feature>
<name>A0ABP5WSZ3_9ACTN</name>
<dbReference type="RefSeq" id="WP_344593105.1">
    <property type="nucleotide sequence ID" value="NZ_BAAARW010000020.1"/>
</dbReference>
<dbReference type="PANTHER" id="PTHR33169">
    <property type="entry name" value="PADR-FAMILY TRANSCRIPTIONAL REGULATOR"/>
    <property type="match status" value="1"/>
</dbReference>
<dbReference type="Gene3D" id="1.10.10.10">
    <property type="entry name" value="Winged helix-like DNA-binding domain superfamily/Winged helix DNA-binding domain"/>
    <property type="match status" value="1"/>
</dbReference>
<feature type="transmembrane region" description="Helical" evidence="1">
    <location>
        <begin position="268"/>
        <end position="290"/>
    </location>
</feature>
<evidence type="ECO:0000256" key="1">
    <source>
        <dbReference type="SAM" id="Phobius"/>
    </source>
</evidence>
<evidence type="ECO:0000313" key="4">
    <source>
        <dbReference type="Proteomes" id="UP001501231"/>
    </source>
</evidence>
<sequence>MIIAMLERARLVIALVVSAAGAALWAAEVTLVTPAALASVRRLDANFVEAKEMAGGDVLQWMQGMRWVTLVVIVCGLALMVRGPGVWRQVGPAACGVAVFAADAAFAAADATGWGAAVMALAVMSAIIAIGGKVLRAGEAGEGPSQHLAGYGVLAAWCAPLPLTDASYSGVRPFLPVGLIASMGVVMLLLVLAATCIAFARPRTPRATVPAAVGFATLLGFAALLGTVGILNTGKEPLFGLAYLGGVPVAVVLLLAVRPRSVLRSGTVAAGITVAYPVMLFVSLFVFAPVTAAADALADDGGHLAHSLSLTPSSMATGMAAGVVVWALLSWRGMRELPWNAIRLRILHHAAQSEIHSAWMTRLTSRELAGQGYPISPGTLYPTLRRLEGQGLLISECRVVKGRVRRVYTATKAGHAVLAAERAKPEDGGGGD</sequence>
<evidence type="ECO:0000313" key="3">
    <source>
        <dbReference type="EMBL" id="GAA2435582.1"/>
    </source>
</evidence>
<protein>
    <recommendedName>
        <fullName evidence="2">Transcription regulator PadR N-terminal domain-containing protein</fullName>
    </recommendedName>
</protein>
<organism evidence="3 4">
    <name type="scientific">Actinomadura vinacea</name>
    <dbReference type="NCBI Taxonomy" id="115336"/>
    <lineage>
        <taxon>Bacteria</taxon>
        <taxon>Bacillati</taxon>
        <taxon>Actinomycetota</taxon>
        <taxon>Actinomycetes</taxon>
        <taxon>Streptosporangiales</taxon>
        <taxon>Thermomonosporaceae</taxon>
        <taxon>Actinomadura</taxon>
    </lineage>
</organism>
<dbReference type="SUPFAM" id="SSF46785">
    <property type="entry name" value="Winged helix' DNA-binding domain"/>
    <property type="match status" value="1"/>
</dbReference>
<feature type="transmembrane region" description="Helical" evidence="1">
    <location>
        <begin position="212"/>
        <end position="231"/>
    </location>
</feature>